<reference evidence="6" key="1">
    <citation type="submission" date="2018-06" db="EMBL/GenBank/DDBJ databases">
        <title>Genome assembly of Danube salmon.</title>
        <authorList>
            <person name="Macqueen D.J."/>
            <person name="Gundappa M.K."/>
        </authorList>
    </citation>
    <scope>NUCLEOTIDE SEQUENCE [LARGE SCALE GENOMIC DNA]</scope>
</reference>
<keyword evidence="2 3" id="KW-0175">Coiled coil</keyword>
<dbReference type="AlphaFoldDB" id="A0A4W5PCJ3"/>
<dbReference type="Pfam" id="PF04732">
    <property type="entry name" value="Filament_head"/>
    <property type="match status" value="1"/>
</dbReference>
<dbReference type="STRING" id="62062.ENSHHUP00000059320"/>
<dbReference type="Pfam" id="PF00038">
    <property type="entry name" value="Filament"/>
    <property type="match status" value="1"/>
</dbReference>
<sequence length="178" mass="20477">MSRSPERMYSYRRHFEAPLAASSSYQVRISSPSPTCKDFRHRSASYSLSGGSMWRSSRKSRMTNVSMGALCFGMGLGPSLDLDVSAAENQEFMSTRIRERQEMMAPNDRLAIYIEKVRTLEGQNKLLEAEIDVLQNCYVKPSGLRQLYKGQLRELHRIAEQMRVQRVRFMTTNMAHLV</sequence>
<dbReference type="InterPro" id="IPR050405">
    <property type="entry name" value="Intermediate_filament"/>
</dbReference>
<reference evidence="5" key="2">
    <citation type="submission" date="2025-08" db="UniProtKB">
        <authorList>
            <consortium name="Ensembl"/>
        </authorList>
    </citation>
    <scope>IDENTIFICATION</scope>
</reference>
<dbReference type="GO" id="GO:0005882">
    <property type="term" value="C:intermediate filament"/>
    <property type="evidence" value="ECO:0007669"/>
    <property type="project" value="UniProtKB-KW"/>
</dbReference>
<organism evidence="5 6">
    <name type="scientific">Hucho hucho</name>
    <name type="common">huchen</name>
    <dbReference type="NCBI Taxonomy" id="62062"/>
    <lineage>
        <taxon>Eukaryota</taxon>
        <taxon>Metazoa</taxon>
        <taxon>Chordata</taxon>
        <taxon>Craniata</taxon>
        <taxon>Vertebrata</taxon>
        <taxon>Euteleostomi</taxon>
        <taxon>Actinopterygii</taxon>
        <taxon>Neopterygii</taxon>
        <taxon>Teleostei</taxon>
        <taxon>Protacanthopterygii</taxon>
        <taxon>Salmoniformes</taxon>
        <taxon>Salmonidae</taxon>
        <taxon>Salmoninae</taxon>
        <taxon>Hucho</taxon>
    </lineage>
</organism>
<evidence type="ECO:0000256" key="3">
    <source>
        <dbReference type="SAM" id="Coils"/>
    </source>
</evidence>
<accession>A0A4W5PCJ3</accession>
<dbReference type="InterPro" id="IPR006821">
    <property type="entry name" value="Intermed_filament_DNA-bd"/>
</dbReference>
<dbReference type="InterPro" id="IPR039008">
    <property type="entry name" value="IF_rod_dom"/>
</dbReference>
<reference evidence="5" key="3">
    <citation type="submission" date="2025-09" db="UniProtKB">
        <authorList>
            <consortium name="Ensembl"/>
        </authorList>
    </citation>
    <scope>IDENTIFICATION</scope>
</reference>
<dbReference type="GO" id="GO:0045109">
    <property type="term" value="P:intermediate filament organization"/>
    <property type="evidence" value="ECO:0007669"/>
    <property type="project" value="TreeGrafter"/>
</dbReference>
<dbReference type="Ensembl" id="ENSHHUT00000061344.1">
    <property type="protein sequence ID" value="ENSHHUP00000059320.1"/>
    <property type="gene ID" value="ENSHHUG00000035256.1"/>
</dbReference>
<keyword evidence="1" id="KW-0403">Intermediate filament</keyword>
<dbReference type="Proteomes" id="UP000314982">
    <property type="component" value="Unassembled WGS sequence"/>
</dbReference>
<proteinExistence type="predicted"/>
<dbReference type="PROSITE" id="PS51842">
    <property type="entry name" value="IF_ROD_2"/>
    <property type="match status" value="1"/>
</dbReference>
<dbReference type="GO" id="GO:0005737">
    <property type="term" value="C:cytoplasm"/>
    <property type="evidence" value="ECO:0007669"/>
    <property type="project" value="TreeGrafter"/>
</dbReference>
<keyword evidence="6" id="KW-1185">Reference proteome</keyword>
<name>A0A4W5PCJ3_9TELE</name>
<evidence type="ECO:0000256" key="1">
    <source>
        <dbReference type="ARBA" id="ARBA00022754"/>
    </source>
</evidence>
<protein>
    <recommendedName>
        <fullName evidence="4">IF rod domain-containing protein</fullName>
    </recommendedName>
</protein>
<dbReference type="PANTHER" id="PTHR45652">
    <property type="entry name" value="GLIAL FIBRILLARY ACIDIC PROTEIN"/>
    <property type="match status" value="1"/>
</dbReference>
<evidence type="ECO:0000256" key="2">
    <source>
        <dbReference type="ARBA" id="ARBA00023054"/>
    </source>
</evidence>
<feature type="coiled-coil region" evidence="3">
    <location>
        <begin position="110"/>
        <end position="137"/>
    </location>
</feature>
<dbReference type="GeneTree" id="ENSGT00940000164536"/>
<feature type="domain" description="IF rod" evidence="4">
    <location>
        <begin position="99"/>
        <end position="178"/>
    </location>
</feature>
<evidence type="ECO:0000313" key="5">
    <source>
        <dbReference type="Ensembl" id="ENSHHUP00000059320.1"/>
    </source>
</evidence>
<dbReference type="SUPFAM" id="SSF64593">
    <property type="entry name" value="Intermediate filament protein, coiled coil region"/>
    <property type="match status" value="1"/>
</dbReference>
<dbReference type="GO" id="GO:0005200">
    <property type="term" value="F:structural constituent of cytoskeleton"/>
    <property type="evidence" value="ECO:0007669"/>
    <property type="project" value="TreeGrafter"/>
</dbReference>
<evidence type="ECO:0000313" key="6">
    <source>
        <dbReference type="Proteomes" id="UP000314982"/>
    </source>
</evidence>
<evidence type="ECO:0000259" key="4">
    <source>
        <dbReference type="PROSITE" id="PS51842"/>
    </source>
</evidence>
<dbReference type="PANTHER" id="PTHR45652:SF11">
    <property type="entry name" value="NOTOCHORD GRANULAR SURFACE"/>
    <property type="match status" value="1"/>
</dbReference>